<dbReference type="PROSITE" id="PS52004">
    <property type="entry name" value="KS3_2"/>
    <property type="match status" value="1"/>
</dbReference>
<feature type="domain" description="Ketosynthase family 3 (KS3)" evidence="8">
    <location>
        <begin position="157"/>
        <end position="568"/>
    </location>
</feature>
<dbReference type="InterPro" id="IPR020841">
    <property type="entry name" value="PKS_Beta-ketoAc_synthase_dom"/>
</dbReference>
<evidence type="ECO:0000313" key="9">
    <source>
        <dbReference type="EMBL" id="RXS56423.1"/>
    </source>
</evidence>
<dbReference type="EMBL" id="SDIF01000261">
    <property type="protein sequence ID" value="RXS56423.1"/>
    <property type="molecule type" value="Genomic_DNA"/>
</dbReference>
<evidence type="ECO:0000313" key="10">
    <source>
        <dbReference type="Proteomes" id="UP000289482"/>
    </source>
</evidence>
<dbReference type="SUPFAM" id="SSF52151">
    <property type="entry name" value="FabD/lysophospholipase-like"/>
    <property type="match status" value="1"/>
</dbReference>
<dbReference type="SUPFAM" id="SSF53901">
    <property type="entry name" value="Thiolase-like"/>
    <property type="match status" value="1"/>
</dbReference>
<dbReference type="PANTHER" id="PTHR43775:SF51">
    <property type="entry name" value="INACTIVE PHENOLPHTHIOCEROL SYNTHESIS POLYKETIDE SYNTHASE TYPE I PKS1-RELATED"/>
    <property type="match status" value="1"/>
</dbReference>
<dbReference type="Pfam" id="PF02801">
    <property type="entry name" value="Ketoacyl-synt_C"/>
    <property type="match status" value="1"/>
</dbReference>
<dbReference type="FunFam" id="1.10.1200.10:FF:000007">
    <property type="entry name" value="Probable polyketide synthase pks17"/>
    <property type="match status" value="1"/>
</dbReference>
<dbReference type="InterPro" id="IPR032821">
    <property type="entry name" value="PKS_assoc"/>
</dbReference>
<keyword evidence="5" id="KW-0511">Multifunctional enzyme</keyword>
<dbReference type="GO" id="GO:0004312">
    <property type="term" value="F:fatty acid synthase activity"/>
    <property type="evidence" value="ECO:0007669"/>
    <property type="project" value="TreeGrafter"/>
</dbReference>
<evidence type="ECO:0000256" key="2">
    <source>
        <dbReference type="ARBA" id="ARBA00022553"/>
    </source>
</evidence>
<dbReference type="InterPro" id="IPR014043">
    <property type="entry name" value="Acyl_transferase_dom"/>
</dbReference>
<dbReference type="Gene3D" id="3.40.366.10">
    <property type="entry name" value="Malonyl-Coenzyme A Acyl Carrier Protein, domain 2"/>
    <property type="match status" value="1"/>
</dbReference>
<feature type="domain" description="Carrier" evidence="7">
    <location>
        <begin position="62"/>
        <end position="137"/>
    </location>
</feature>
<dbReference type="InterPro" id="IPR016035">
    <property type="entry name" value="Acyl_Trfase/lysoPLipase"/>
</dbReference>
<evidence type="ECO:0000256" key="3">
    <source>
        <dbReference type="ARBA" id="ARBA00022679"/>
    </source>
</evidence>
<dbReference type="Pfam" id="PF00109">
    <property type="entry name" value="ketoacyl-synt"/>
    <property type="match status" value="1"/>
</dbReference>
<dbReference type="GO" id="GO:0004315">
    <property type="term" value="F:3-oxoacyl-[acyl-carrier-protein] synthase activity"/>
    <property type="evidence" value="ECO:0007669"/>
    <property type="project" value="InterPro"/>
</dbReference>
<gene>
    <name evidence="9" type="ORF">EST54_33700</name>
</gene>
<dbReference type="InterPro" id="IPR036736">
    <property type="entry name" value="ACP-like_sf"/>
</dbReference>
<name>A0A4Q1QIK2_9ACTN</name>
<keyword evidence="6 9" id="KW-0012">Acyltransferase</keyword>
<dbReference type="SMART" id="SM00823">
    <property type="entry name" value="PKS_PP"/>
    <property type="match status" value="1"/>
</dbReference>
<dbReference type="PROSITE" id="PS00012">
    <property type="entry name" value="PHOSPHOPANTETHEINE"/>
    <property type="match status" value="1"/>
</dbReference>
<dbReference type="GeneID" id="95782829"/>
<organism evidence="9 10">
    <name type="scientific">Streptomyces sioyaensis</name>
    <dbReference type="NCBI Taxonomy" id="67364"/>
    <lineage>
        <taxon>Bacteria</taxon>
        <taxon>Bacillati</taxon>
        <taxon>Actinomycetota</taxon>
        <taxon>Actinomycetes</taxon>
        <taxon>Kitasatosporales</taxon>
        <taxon>Streptomycetaceae</taxon>
        <taxon>Streptomyces</taxon>
    </lineage>
</organism>
<dbReference type="InterPro" id="IPR050091">
    <property type="entry name" value="PKS_NRPS_Biosynth_Enz"/>
</dbReference>
<dbReference type="AlphaFoldDB" id="A0A4Q1QIK2"/>
<dbReference type="GO" id="GO:0006633">
    <property type="term" value="P:fatty acid biosynthetic process"/>
    <property type="evidence" value="ECO:0007669"/>
    <property type="project" value="InterPro"/>
</dbReference>
<dbReference type="Gene3D" id="1.10.1200.10">
    <property type="entry name" value="ACP-like"/>
    <property type="match status" value="1"/>
</dbReference>
<reference evidence="9 10" key="1">
    <citation type="submission" date="2019-01" db="EMBL/GenBank/DDBJ databases">
        <title>Draft genome sequences of the type strain Streptomyces sioyaensis DSM 40032 and its novel strain, TM32, a thermotolerant antibiotics-producing actinobacterium.</title>
        <authorList>
            <person name="Nakaew N."/>
            <person name="Lumyong S."/>
            <person name="Sloan W.T."/>
            <person name="Sungthong R."/>
        </authorList>
    </citation>
    <scope>NUCLEOTIDE SEQUENCE [LARGE SCALE GENOMIC DNA]</scope>
    <source>
        <strain evidence="9 10">DSM 40032</strain>
    </source>
</reference>
<dbReference type="GO" id="GO:0033068">
    <property type="term" value="P:macrolide biosynthetic process"/>
    <property type="evidence" value="ECO:0007669"/>
    <property type="project" value="UniProtKB-ARBA"/>
</dbReference>
<dbReference type="SUPFAM" id="SSF47336">
    <property type="entry name" value="ACP-like"/>
    <property type="match status" value="1"/>
</dbReference>
<evidence type="ECO:0000259" key="8">
    <source>
        <dbReference type="PROSITE" id="PS52004"/>
    </source>
</evidence>
<dbReference type="InterPro" id="IPR014031">
    <property type="entry name" value="Ketoacyl_synth_C"/>
</dbReference>
<dbReference type="PANTHER" id="PTHR43775">
    <property type="entry name" value="FATTY ACID SYNTHASE"/>
    <property type="match status" value="1"/>
</dbReference>
<evidence type="ECO:0000256" key="1">
    <source>
        <dbReference type="ARBA" id="ARBA00022450"/>
    </source>
</evidence>
<keyword evidence="1" id="KW-0596">Phosphopantetheine</keyword>
<accession>A0A4Q1QIK2</accession>
<dbReference type="Proteomes" id="UP000289482">
    <property type="component" value="Unassembled WGS sequence"/>
</dbReference>
<dbReference type="SMART" id="SM01294">
    <property type="entry name" value="PKS_PP_betabranch"/>
    <property type="match status" value="1"/>
</dbReference>
<sequence>ADAALVPVRLDVDALRAQGTALPPLYQHLVPTVRRTVAVSDGTTAETLHQQLSVLAPAERERALLNVVRGQVAAVLGHATPAAIAPDRAFNDLGFDSLTAVELRNSLNTATGLRLPATLVFDYPTAGDLASYLHDELLGTLDTPVTAPVTQEESVTDDPIVIVGMSCRYPGGVESPESLWHLIAEGKDTVSEFPEDRGWDTGTIFDPQGERPDTTYVNKGGFLHDAADFDAAFFRISPNEALSTDPQQRLLLEASWEAFERAGIDPATVKGSRTGVFAGVMYHDYPTSHSAGSIVSGRIAYTFGLEGPAVTVDTACSSSLVALHLASQALRNGECSLALVGGVTVMATPATFIEFSRQRGLARDGRCKSFAEAADGTGWSEGVGVLVVERLSDARRNGHRVLAVVRGSAVNQDGASNGLTAPNGPSQQRVIRAALANAQLSSDQVDVVEAHGTGTVLGDPIEAQALLATYGRDRVEGRPLWLGSVKSNLGHTQAAAGVAGIIKMVMAMRHGVLPKTLHVDAPSSKVDWSAGGVELLRESRRWEGGRLKRAAVSSFGISGTNAHVIIEQAPELADAEPRAGGPQPQPQPVTGRVYGPETCAWPVSGASATALSAQAARLLDLLERTDAVAGAPEPVDVGYALATTRAQLEHRAVVAGVGRGELVAGLAALAAGEDATGVTRGVVAEGRLAFLFTGQGAQRGGMGRELYDAFPVFARALDEACGHLDAHLQRPLKDVLFAEDGGSAESALLDRTEYAQPALFAVETALFRLVESWGVRPDVV</sequence>
<dbReference type="InterPro" id="IPR014030">
    <property type="entry name" value="Ketoacyl_synth_N"/>
</dbReference>
<dbReference type="PROSITE" id="PS00606">
    <property type="entry name" value="KS3_1"/>
    <property type="match status" value="1"/>
</dbReference>
<dbReference type="InterPro" id="IPR009081">
    <property type="entry name" value="PP-bd_ACP"/>
</dbReference>
<dbReference type="InterPro" id="IPR018201">
    <property type="entry name" value="Ketoacyl_synth_AS"/>
</dbReference>
<dbReference type="RefSeq" id="WP_129251461.1">
    <property type="nucleotide sequence ID" value="NZ_SDIF01000261.1"/>
</dbReference>
<dbReference type="FunFam" id="3.40.47.10:FF:000019">
    <property type="entry name" value="Polyketide synthase type I"/>
    <property type="match status" value="1"/>
</dbReference>
<evidence type="ECO:0000256" key="5">
    <source>
        <dbReference type="ARBA" id="ARBA00023268"/>
    </source>
</evidence>
<dbReference type="InterPro" id="IPR020806">
    <property type="entry name" value="PKS_PP-bd"/>
</dbReference>
<comment type="caution">
    <text evidence="9">The sequence shown here is derived from an EMBL/GenBank/DDBJ whole genome shotgun (WGS) entry which is preliminary data.</text>
</comment>
<dbReference type="GO" id="GO:0031177">
    <property type="term" value="F:phosphopantetheine binding"/>
    <property type="evidence" value="ECO:0007669"/>
    <property type="project" value="InterPro"/>
</dbReference>
<keyword evidence="2" id="KW-0597">Phosphoprotein</keyword>
<dbReference type="Pfam" id="PF00550">
    <property type="entry name" value="PP-binding"/>
    <property type="match status" value="1"/>
</dbReference>
<dbReference type="SMART" id="SM00825">
    <property type="entry name" value="PKS_KS"/>
    <property type="match status" value="1"/>
</dbReference>
<keyword evidence="10" id="KW-1185">Reference proteome</keyword>
<keyword evidence="3 9" id="KW-0808">Transferase</keyword>
<proteinExistence type="predicted"/>
<dbReference type="InterPro" id="IPR016039">
    <property type="entry name" value="Thiolase-like"/>
</dbReference>
<dbReference type="InterPro" id="IPR001227">
    <property type="entry name" value="Ac_transferase_dom_sf"/>
</dbReference>
<dbReference type="CDD" id="cd00833">
    <property type="entry name" value="PKS"/>
    <property type="match status" value="1"/>
</dbReference>
<evidence type="ECO:0000259" key="7">
    <source>
        <dbReference type="PROSITE" id="PS50075"/>
    </source>
</evidence>
<feature type="non-terminal residue" evidence="9">
    <location>
        <position position="780"/>
    </location>
</feature>
<evidence type="ECO:0000256" key="6">
    <source>
        <dbReference type="ARBA" id="ARBA00023315"/>
    </source>
</evidence>
<dbReference type="InterPro" id="IPR006162">
    <property type="entry name" value="Ppantetheine_attach_site"/>
</dbReference>
<evidence type="ECO:0000256" key="4">
    <source>
        <dbReference type="ARBA" id="ARBA00023194"/>
    </source>
</evidence>
<dbReference type="Pfam" id="PF00698">
    <property type="entry name" value="Acyl_transf_1"/>
    <property type="match status" value="1"/>
</dbReference>
<dbReference type="PROSITE" id="PS50075">
    <property type="entry name" value="CARRIER"/>
    <property type="match status" value="1"/>
</dbReference>
<keyword evidence="4" id="KW-0045">Antibiotic biosynthesis</keyword>
<dbReference type="Pfam" id="PF16197">
    <property type="entry name" value="KAsynt_C_assoc"/>
    <property type="match status" value="1"/>
</dbReference>
<feature type="non-terminal residue" evidence="9">
    <location>
        <position position="1"/>
    </location>
</feature>
<dbReference type="Gene3D" id="3.40.47.10">
    <property type="match status" value="1"/>
</dbReference>
<protein>
    <submittedName>
        <fullName evidence="9">Acyltransferase domain-containing protein</fullName>
    </submittedName>
</protein>